<gene>
    <name evidence="2" type="ORF">DCAF_LOCUS13289</name>
</gene>
<reference evidence="2 3" key="1">
    <citation type="submission" date="2024-01" db="EMBL/GenBank/DDBJ databases">
        <authorList>
            <person name="Waweru B."/>
        </authorList>
    </citation>
    <scope>NUCLEOTIDE SEQUENCE [LARGE SCALE GENOMIC DNA]</scope>
</reference>
<organism evidence="2 3">
    <name type="scientific">Dovyalis caffra</name>
    <dbReference type="NCBI Taxonomy" id="77055"/>
    <lineage>
        <taxon>Eukaryota</taxon>
        <taxon>Viridiplantae</taxon>
        <taxon>Streptophyta</taxon>
        <taxon>Embryophyta</taxon>
        <taxon>Tracheophyta</taxon>
        <taxon>Spermatophyta</taxon>
        <taxon>Magnoliopsida</taxon>
        <taxon>eudicotyledons</taxon>
        <taxon>Gunneridae</taxon>
        <taxon>Pentapetalae</taxon>
        <taxon>rosids</taxon>
        <taxon>fabids</taxon>
        <taxon>Malpighiales</taxon>
        <taxon>Salicaceae</taxon>
        <taxon>Flacourtieae</taxon>
        <taxon>Dovyalis</taxon>
    </lineage>
</organism>
<accession>A0AAV1RQV7</accession>
<name>A0AAV1RQV7_9ROSI</name>
<protein>
    <submittedName>
        <fullName evidence="2">Uncharacterized protein</fullName>
    </submittedName>
</protein>
<dbReference type="EMBL" id="CAWUPB010001111">
    <property type="protein sequence ID" value="CAK7338245.1"/>
    <property type="molecule type" value="Genomic_DNA"/>
</dbReference>
<proteinExistence type="predicted"/>
<evidence type="ECO:0000256" key="1">
    <source>
        <dbReference type="SAM" id="MobiDB-lite"/>
    </source>
</evidence>
<dbReference type="Proteomes" id="UP001314170">
    <property type="component" value="Unassembled WGS sequence"/>
</dbReference>
<sequence>MFNEKRTELDLFEKKGSLFKGSIPSSNTKKVNIKRCASAISALIKRPLRLAQVESKVEGNKERNLQNKSNRSIFGIPHQKLN</sequence>
<feature type="region of interest" description="Disordered" evidence="1">
    <location>
        <begin position="58"/>
        <end position="82"/>
    </location>
</feature>
<evidence type="ECO:0000313" key="3">
    <source>
        <dbReference type="Proteomes" id="UP001314170"/>
    </source>
</evidence>
<evidence type="ECO:0000313" key="2">
    <source>
        <dbReference type="EMBL" id="CAK7338245.1"/>
    </source>
</evidence>
<dbReference type="AlphaFoldDB" id="A0AAV1RQV7"/>
<comment type="caution">
    <text evidence="2">The sequence shown here is derived from an EMBL/GenBank/DDBJ whole genome shotgun (WGS) entry which is preliminary data.</text>
</comment>
<keyword evidence="3" id="KW-1185">Reference proteome</keyword>